<dbReference type="EMBL" id="CP077076">
    <property type="protein sequence ID" value="QXH50205.1"/>
    <property type="molecule type" value="Genomic_DNA"/>
</dbReference>
<gene>
    <name evidence="2" type="ORF">KSS94_19960</name>
</gene>
<name>A0ABX8N310_9PSED</name>
<proteinExistence type="predicted"/>
<dbReference type="PANTHER" id="PTHR45088:SF1">
    <property type="entry name" value="OS04G0476000 PROTEIN"/>
    <property type="match status" value="1"/>
</dbReference>
<organism evidence="2 3">
    <name type="scientific">Pseudomonas fakonensis</name>
    <dbReference type="NCBI Taxonomy" id="2842355"/>
    <lineage>
        <taxon>Bacteria</taxon>
        <taxon>Pseudomonadati</taxon>
        <taxon>Pseudomonadota</taxon>
        <taxon>Gammaproteobacteria</taxon>
        <taxon>Pseudomonadales</taxon>
        <taxon>Pseudomonadaceae</taxon>
        <taxon>Pseudomonas</taxon>
    </lineage>
</organism>
<accession>A0ABX8N310</accession>
<dbReference type="Proteomes" id="UP001046350">
    <property type="component" value="Chromosome"/>
</dbReference>
<evidence type="ECO:0000256" key="1">
    <source>
        <dbReference type="SAM" id="SignalP"/>
    </source>
</evidence>
<dbReference type="RefSeq" id="WP_217839795.1">
    <property type="nucleotide sequence ID" value="NZ_CP077076.1"/>
</dbReference>
<sequence length="326" mass="36782">MRSRKLVLALALIFTLPWSLNHAAVLTAEQAQAKTQGMILYRQKKNAMPYLKVAAQAGDSEAQYYLAEQIKLDNRYMTSEAHKWYVAAAEQGDYYAMYQLATSGNDLCEVMGNCPVGERSARDWYRLARSTTEQLAEQGDGEAMYMRALMGGGSSWLERSAEAGYPEAQYRLAMMYKDGEKFYFPPWERGRKIEALLKSAGESGHRTAMDYYIEVLQKRGEDERVREIVVDMVLQGDANAVSAYGAYLAHTPEGMGFELDVVKGYGLISTLLELDGGGAMLVYAERKLEAIARKMTSEQLEQAKVFAVQWKATHPPLSFFRRKLEY</sequence>
<dbReference type="PANTHER" id="PTHR45088">
    <property type="entry name" value="OSJNBA0022H21.17 PROTEIN"/>
    <property type="match status" value="1"/>
</dbReference>
<keyword evidence="1" id="KW-0732">Signal</keyword>
<feature type="chain" id="PRO_5047388522" evidence="1">
    <location>
        <begin position="24"/>
        <end position="326"/>
    </location>
</feature>
<feature type="signal peptide" evidence="1">
    <location>
        <begin position="1"/>
        <end position="23"/>
    </location>
</feature>
<evidence type="ECO:0000313" key="2">
    <source>
        <dbReference type="EMBL" id="QXH50205.1"/>
    </source>
</evidence>
<dbReference type="InterPro" id="IPR053301">
    <property type="entry name" value="F-box_motif"/>
</dbReference>
<reference evidence="2" key="1">
    <citation type="journal article" date="2021" name="Microorganisms">
        <title>The Ever-Expanding Pseudomonas Genus: Description of 43 New Species and Partition of the Pseudomonas putida Group.</title>
        <authorList>
            <person name="Girard L."/>
            <person name="Lood C."/>
            <person name="Hofte M."/>
            <person name="Vandamme P."/>
            <person name="Rokni-Zadeh H."/>
            <person name="van Noort V."/>
            <person name="Lavigne R."/>
            <person name="De Mot R."/>
        </authorList>
    </citation>
    <scope>NUCLEOTIDE SEQUENCE</scope>
    <source>
        <strain evidence="2">COW40</strain>
    </source>
</reference>
<protein>
    <submittedName>
        <fullName evidence="2">Sel1 repeat family protein</fullName>
    </submittedName>
</protein>
<evidence type="ECO:0000313" key="3">
    <source>
        <dbReference type="Proteomes" id="UP001046350"/>
    </source>
</evidence>
<keyword evidence="3" id="KW-1185">Reference proteome</keyword>